<protein>
    <submittedName>
        <fullName evidence="3">Amidohydrolase family protein</fullName>
    </submittedName>
</protein>
<comment type="caution">
    <text evidence="3">The sequence shown here is derived from an EMBL/GenBank/DDBJ whole genome shotgun (WGS) entry which is preliminary data.</text>
</comment>
<proteinExistence type="predicted"/>
<dbReference type="Pfam" id="PF01979">
    <property type="entry name" value="Amidohydro_1"/>
    <property type="match status" value="1"/>
</dbReference>
<dbReference type="SUPFAM" id="SSF51556">
    <property type="entry name" value="Metallo-dependent hydrolases"/>
    <property type="match status" value="1"/>
</dbReference>
<evidence type="ECO:0000256" key="1">
    <source>
        <dbReference type="ARBA" id="ARBA00001947"/>
    </source>
</evidence>
<evidence type="ECO:0000313" key="4">
    <source>
        <dbReference type="Proteomes" id="UP001597229"/>
    </source>
</evidence>
<accession>A0ABW3VVD8</accession>
<dbReference type="Proteomes" id="UP001597229">
    <property type="component" value="Unassembled WGS sequence"/>
</dbReference>
<comment type="cofactor">
    <cofactor evidence="1">
        <name>Zn(2+)</name>
        <dbReference type="ChEBI" id="CHEBI:29105"/>
    </cofactor>
</comment>
<dbReference type="PANTHER" id="PTHR11647">
    <property type="entry name" value="HYDRANTOINASE/DIHYDROPYRIMIDINASE FAMILY MEMBER"/>
    <property type="match status" value="1"/>
</dbReference>
<organism evidence="3 4">
    <name type="scientific">Nocardioides ginsengisoli</name>
    <dbReference type="NCBI Taxonomy" id="363868"/>
    <lineage>
        <taxon>Bacteria</taxon>
        <taxon>Bacillati</taxon>
        <taxon>Actinomycetota</taxon>
        <taxon>Actinomycetes</taxon>
        <taxon>Propionibacteriales</taxon>
        <taxon>Nocardioidaceae</taxon>
        <taxon>Nocardioides</taxon>
    </lineage>
</organism>
<sequence>MLDLVVRGGLVAMQSGPQLLDIGVQDGVIVALRASDAAEPLTGARIVDATDRVVVPGGVDPHVHTSSPMPTLGDHLSSYGPDRVSVAAAFGGTTTMLDFAHWHPGDHLSDSFARKDKDWKGISYVDYGFHGTFREPEIPFEVLDQVAEQVAEGHATWKVWMTNTTPYRKWQKTDIGHIWGLMERTAAAGAMLCVHAEDDDIVMYSYKRLEREGRTDLTHMSEAHNQLSELLSFQRVIALARHVGAPIYIMHVSAEVGVEEIRRARGAGQPVYGECLPHYAAYSDEAYGRPNGAMYHTYPSLKAPDDRAAMWSALADGTLSTIATDSVCVDLDIKTTGKTIVDAVGGHVGVEVRMAIAYTEAVTRRGLPLERFVDLTSRNAAKVMGAYPQKGEIAIGSDADLVLLDVSAPHVITASELHEADYTPWEGYEATAWPVLTMVRGRVLVEDGRLTEEPPQGLLLKRALGADVRNRPAL</sequence>
<evidence type="ECO:0000313" key="3">
    <source>
        <dbReference type="EMBL" id="MFD1246686.1"/>
    </source>
</evidence>
<dbReference type="EMBL" id="JBHTLX010000005">
    <property type="protein sequence ID" value="MFD1246686.1"/>
    <property type="molecule type" value="Genomic_DNA"/>
</dbReference>
<feature type="domain" description="Amidohydrolase-related" evidence="2">
    <location>
        <begin position="53"/>
        <end position="443"/>
    </location>
</feature>
<dbReference type="InterPro" id="IPR050378">
    <property type="entry name" value="Metallo-dep_Hydrolases_sf"/>
</dbReference>
<dbReference type="SUPFAM" id="SSF51338">
    <property type="entry name" value="Composite domain of metallo-dependent hydrolases"/>
    <property type="match status" value="1"/>
</dbReference>
<evidence type="ECO:0000259" key="2">
    <source>
        <dbReference type="Pfam" id="PF01979"/>
    </source>
</evidence>
<dbReference type="Gene3D" id="2.30.40.10">
    <property type="entry name" value="Urease, subunit C, domain 1"/>
    <property type="match status" value="1"/>
</dbReference>
<dbReference type="Gene3D" id="3.20.20.140">
    <property type="entry name" value="Metal-dependent hydrolases"/>
    <property type="match status" value="1"/>
</dbReference>
<dbReference type="PANTHER" id="PTHR11647:SF1">
    <property type="entry name" value="COLLAPSIN RESPONSE MEDIATOR PROTEIN"/>
    <property type="match status" value="1"/>
</dbReference>
<gene>
    <name evidence="3" type="ORF">ACFQ3F_02685</name>
</gene>
<keyword evidence="4" id="KW-1185">Reference proteome</keyword>
<dbReference type="InterPro" id="IPR006680">
    <property type="entry name" value="Amidohydro-rel"/>
</dbReference>
<reference evidence="4" key="1">
    <citation type="journal article" date="2019" name="Int. J. Syst. Evol. Microbiol.">
        <title>The Global Catalogue of Microorganisms (GCM) 10K type strain sequencing project: providing services to taxonomists for standard genome sequencing and annotation.</title>
        <authorList>
            <consortium name="The Broad Institute Genomics Platform"/>
            <consortium name="The Broad Institute Genome Sequencing Center for Infectious Disease"/>
            <person name="Wu L."/>
            <person name="Ma J."/>
        </authorList>
    </citation>
    <scope>NUCLEOTIDE SEQUENCE [LARGE SCALE GENOMIC DNA]</scope>
    <source>
        <strain evidence="4">CCUG 52478</strain>
    </source>
</reference>
<dbReference type="InterPro" id="IPR032466">
    <property type="entry name" value="Metal_Hydrolase"/>
</dbReference>
<dbReference type="RefSeq" id="WP_367918890.1">
    <property type="nucleotide sequence ID" value="NZ_BAABAC010000016.1"/>
</dbReference>
<name>A0ABW3VVD8_9ACTN</name>
<dbReference type="InterPro" id="IPR011059">
    <property type="entry name" value="Metal-dep_hydrolase_composite"/>
</dbReference>